<dbReference type="GO" id="GO:0005737">
    <property type="term" value="C:cytoplasm"/>
    <property type="evidence" value="ECO:0007669"/>
    <property type="project" value="UniProtKB-SubCell"/>
</dbReference>
<dbReference type="SUPFAM" id="SSF48065">
    <property type="entry name" value="DBL homology domain (DH-domain)"/>
    <property type="match status" value="1"/>
</dbReference>
<feature type="region of interest" description="Disordered" evidence="3">
    <location>
        <begin position="1"/>
        <end position="44"/>
    </location>
</feature>
<gene>
    <name evidence="5" type="ORF">GHT06_008341</name>
</gene>
<comment type="subcellular location">
    <subcellularLocation>
        <location evidence="1">Cytoplasm</location>
    </subcellularLocation>
</comment>
<dbReference type="EMBL" id="WJBH02000001">
    <property type="protein sequence ID" value="KAI9564600.1"/>
    <property type="molecule type" value="Genomic_DNA"/>
</dbReference>
<evidence type="ECO:0000256" key="3">
    <source>
        <dbReference type="SAM" id="MobiDB-lite"/>
    </source>
</evidence>
<dbReference type="GO" id="GO:0005085">
    <property type="term" value="F:guanyl-nucleotide exchange factor activity"/>
    <property type="evidence" value="ECO:0007669"/>
    <property type="project" value="InterPro"/>
</dbReference>
<dbReference type="InterPro" id="IPR035899">
    <property type="entry name" value="DBL_dom_sf"/>
</dbReference>
<evidence type="ECO:0000313" key="6">
    <source>
        <dbReference type="Proteomes" id="UP000820818"/>
    </source>
</evidence>
<dbReference type="InterPro" id="IPR051480">
    <property type="entry name" value="Endocytic_GEF_Adapter"/>
</dbReference>
<dbReference type="PANTHER" id="PTHR46006:SF8">
    <property type="entry name" value="DH DOMAIN-CONTAINING PROTEIN"/>
    <property type="match status" value="1"/>
</dbReference>
<feature type="compositionally biased region" description="Basic and acidic residues" evidence="3">
    <location>
        <begin position="12"/>
        <end position="28"/>
    </location>
</feature>
<keyword evidence="2" id="KW-0963">Cytoplasm</keyword>
<dbReference type="PANTHER" id="PTHR46006">
    <property type="entry name" value="RHO GUANINE NUCLEOTIDE EXCHANGE FACTOR AT 64C, ISOFORM A"/>
    <property type="match status" value="1"/>
</dbReference>
<name>A0AAD5Q2M3_9CRUS</name>
<protein>
    <recommendedName>
        <fullName evidence="4">DH domain-containing protein</fullName>
    </recommendedName>
</protein>
<dbReference type="PROSITE" id="PS50010">
    <property type="entry name" value="DH_2"/>
    <property type="match status" value="1"/>
</dbReference>
<sequence>MEDYLGLTIVTNERHHPASPKPGKESCETRSSLPSVENPDIKPEQLALKKKPYLPTYLHLENFEKIPSVRFASESLTEPKPENKLQFPQQLYQSVLTNIETRNSTKSDSYNPPQNPPLPLKQTKHRTTYLWSETWGKETALTLTKQEITRQETLYELWQGECNLIEDLSMLQRIYHDSLLRLGYITEIEANLIFGGIQMLIPIHIELREQLLKSVRTDGCFENVAGRR</sequence>
<evidence type="ECO:0000256" key="1">
    <source>
        <dbReference type="ARBA" id="ARBA00004496"/>
    </source>
</evidence>
<comment type="caution">
    <text evidence="5">The sequence shown here is derived from an EMBL/GenBank/DDBJ whole genome shotgun (WGS) entry which is preliminary data.</text>
</comment>
<feature type="domain" description="DH" evidence="4">
    <location>
        <begin position="149"/>
        <end position="228"/>
    </location>
</feature>
<dbReference type="Proteomes" id="UP000820818">
    <property type="component" value="Linkage Group LG1"/>
</dbReference>
<dbReference type="Gene3D" id="1.20.900.10">
    <property type="entry name" value="Dbl homology (DH) domain"/>
    <property type="match status" value="1"/>
</dbReference>
<dbReference type="InterPro" id="IPR000219">
    <property type="entry name" value="DH_dom"/>
</dbReference>
<dbReference type="AlphaFoldDB" id="A0AAD5Q2M3"/>
<evidence type="ECO:0000313" key="5">
    <source>
        <dbReference type="EMBL" id="KAI9564600.1"/>
    </source>
</evidence>
<accession>A0AAD5Q2M3</accession>
<dbReference type="GO" id="GO:0035025">
    <property type="term" value="P:positive regulation of Rho protein signal transduction"/>
    <property type="evidence" value="ECO:0007669"/>
    <property type="project" value="TreeGrafter"/>
</dbReference>
<evidence type="ECO:0000256" key="2">
    <source>
        <dbReference type="ARBA" id="ARBA00022490"/>
    </source>
</evidence>
<reference evidence="5 6" key="1">
    <citation type="submission" date="2022-05" db="EMBL/GenBank/DDBJ databases">
        <title>A multi-omics perspective on studying reproductive biology in Daphnia sinensis.</title>
        <authorList>
            <person name="Jia J."/>
        </authorList>
    </citation>
    <scope>NUCLEOTIDE SEQUENCE [LARGE SCALE GENOMIC DNA]</scope>
    <source>
        <strain evidence="5 6">WSL</strain>
    </source>
</reference>
<organism evidence="5 6">
    <name type="scientific">Daphnia sinensis</name>
    <dbReference type="NCBI Taxonomy" id="1820382"/>
    <lineage>
        <taxon>Eukaryota</taxon>
        <taxon>Metazoa</taxon>
        <taxon>Ecdysozoa</taxon>
        <taxon>Arthropoda</taxon>
        <taxon>Crustacea</taxon>
        <taxon>Branchiopoda</taxon>
        <taxon>Diplostraca</taxon>
        <taxon>Cladocera</taxon>
        <taxon>Anomopoda</taxon>
        <taxon>Daphniidae</taxon>
        <taxon>Daphnia</taxon>
        <taxon>Daphnia similis group</taxon>
    </lineage>
</organism>
<keyword evidence="6" id="KW-1185">Reference proteome</keyword>
<evidence type="ECO:0000259" key="4">
    <source>
        <dbReference type="PROSITE" id="PS50010"/>
    </source>
</evidence>
<proteinExistence type="predicted"/>